<dbReference type="SUPFAM" id="SSF55174">
    <property type="entry name" value="Alpha-L RNA-binding motif"/>
    <property type="match status" value="1"/>
</dbReference>
<organism evidence="9 10">
    <name type="scientific">Caldiarchaeum subterraneum</name>
    <dbReference type="NCBI Taxonomy" id="311458"/>
    <lineage>
        <taxon>Archaea</taxon>
        <taxon>Nitrososphaerota</taxon>
        <taxon>Candidatus Caldarchaeales</taxon>
        <taxon>Candidatus Caldarchaeaceae</taxon>
        <taxon>Candidatus Caldarchaeum</taxon>
    </lineage>
</organism>
<evidence type="ECO:0000256" key="1">
    <source>
        <dbReference type="ARBA" id="ARBA00007500"/>
    </source>
</evidence>
<keyword evidence="5 7" id="KW-0687">Ribonucleoprotein</keyword>
<proteinExistence type="inferred from homology"/>
<dbReference type="PROSITE" id="PS50889">
    <property type="entry name" value="S4"/>
    <property type="match status" value="1"/>
</dbReference>
<dbReference type="InterPro" id="IPR002942">
    <property type="entry name" value="S4_RNA-bd"/>
</dbReference>
<feature type="domain" description="RNA-binding S4" evidence="8">
    <location>
        <begin position="36"/>
        <end position="100"/>
    </location>
</feature>
<sequence>MTHLKSLAAPKHYPTTRTVFTTAPRPGPHPKNWSIPLIIIIRDFLNYAEDAATARKIIKMRKVTVDGRVVTDHKFPVGLMDVISLPEAGEHYRILPEPRKGLKPFKIQDEEAGFKIGQVRNKMHVRGGDLQLTLHDGRNIRFKNVDEQVRGYMTGDSLKISLPDQQIQAHIPLKEEVYVLITKGSKMGLHGRVTAIKKDVTYPDKPKVVVEVSGKGNITTLLTYVMPVGDSEPWIALP</sequence>
<comment type="similarity">
    <text evidence="1 7">Belongs to the eukaryotic ribosomal protein eS4 family.</text>
</comment>
<evidence type="ECO:0000256" key="3">
    <source>
        <dbReference type="ARBA" id="ARBA00022884"/>
    </source>
</evidence>
<dbReference type="SMART" id="SM00363">
    <property type="entry name" value="S4"/>
    <property type="match status" value="1"/>
</dbReference>
<dbReference type="PANTHER" id="PTHR11581">
    <property type="entry name" value="30S/40S RIBOSOMAL PROTEIN S4"/>
    <property type="match status" value="1"/>
</dbReference>
<evidence type="ECO:0000256" key="7">
    <source>
        <dbReference type="HAMAP-Rule" id="MF_00485"/>
    </source>
</evidence>
<evidence type="ECO:0000256" key="4">
    <source>
        <dbReference type="ARBA" id="ARBA00022980"/>
    </source>
</evidence>
<dbReference type="GO" id="GO:0019843">
    <property type="term" value="F:rRNA binding"/>
    <property type="evidence" value="ECO:0007669"/>
    <property type="project" value="UniProtKB-KW"/>
</dbReference>
<dbReference type="Gene3D" id="2.30.30.30">
    <property type="match status" value="1"/>
</dbReference>
<dbReference type="FunFam" id="3.10.290.10:FF:000002">
    <property type="entry name" value="40S ribosomal protein S4"/>
    <property type="match status" value="1"/>
</dbReference>
<dbReference type="Proteomes" id="UP000608579">
    <property type="component" value="Unassembled WGS sequence"/>
</dbReference>
<evidence type="ECO:0000256" key="2">
    <source>
        <dbReference type="ARBA" id="ARBA00022730"/>
    </source>
</evidence>
<dbReference type="InterPro" id="IPR000876">
    <property type="entry name" value="Ribosomal_eS4"/>
</dbReference>
<dbReference type="NCBIfam" id="NF003312">
    <property type="entry name" value="PRK04313.1"/>
    <property type="match status" value="1"/>
</dbReference>
<evidence type="ECO:0000313" key="10">
    <source>
        <dbReference type="Proteomes" id="UP000608579"/>
    </source>
</evidence>
<dbReference type="Gene3D" id="2.40.50.740">
    <property type="match status" value="1"/>
</dbReference>
<dbReference type="CDD" id="cd00165">
    <property type="entry name" value="S4"/>
    <property type="match status" value="1"/>
</dbReference>
<keyword evidence="4 7" id="KW-0689">Ribosomal protein</keyword>
<dbReference type="Pfam" id="PF00900">
    <property type="entry name" value="Ribosomal_S4e"/>
    <property type="match status" value="1"/>
</dbReference>
<dbReference type="GO" id="GO:0022627">
    <property type="term" value="C:cytosolic small ribosomal subunit"/>
    <property type="evidence" value="ECO:0007669"/>
    <property type="project" value="TreeGrafter"/>
</dbReference>
<keyword evidence="2" id="KW-0699">rRNA-binding</keyword>
<evidence type="ECO:0000259" key="8">
    <source>
        <dbReference type="SMART" id="SM00363"/>
    </source>
</evidence>
<protein>
    <recommendedName>
        <fullName evidence="6 7">Small ribosomal subunit protein eS4</fullName>
    </recommendedName>
</protein>
<dbReference type="InterPro" id="IPR013845">
    <property type="entry name" value="Ribosomal_eS4_central_region"/>
</dbReference>
<dbReference type="GO" id="GO:0003735">
    <property type="term" value="F:structural constituent of ribosome"/>
    <property type="evidence" value="ECO:0007669"/>
    <property type="project" value="InterPro"/>
</dbReference>
<dbReference type="Pfam" id="PF08071">
    <property type="entry name" value="RS4NT"/>
    <property type="match status" value="1"/>
</dbReference>
<dbReference type="Gene3D" id="3.10.290.10">
    <property type="entry name" value="RNA-binding S4 domain"/>
    <property type="match status" value="1"/>
</dbReference>
<comment type="caution">
    <text evidence="9">The sequence shown here is derived from an EMBL/GenBank/DDBJ whole genome shotgun (WGS) entry which is preliminary data.</text>
</comment>
<evidence type="ECO:0000313" key="9">
    <source>
        <dbReference type="EMBL" id="HIQ30093.1"/>
    </source>
</evidence>
<reference evidence="9" key="1">
    <citation type="journal article" date="2020" name="ISME J.">
        <title>Gammaproteobacteria mediating utilization of methyl-, sulfur- and petroleum organic compounds in deep ocean hydrothermal plumes.</title>
        <authorList>
            <person name="Zhou Z."/>
            <person name="Liu Y."/>
            <person name="Pan J."/>
            <person name="Cron B.R."/>
            <person name="Toner B.M."/>
            <person name="Anantharaman K."/>
            <person name="Breier J.A."/>
            <person name="Dick G.J."/>
            <person name="Li M."/>
        </authorList>
    </citation>
    <scope>NUCLEOTIDE SEQUENCE</scope>
    <source>
        <strain evidence="9">SZUA-1515</strain>
    </source>
</reference>
<dbReference type="InterPro" id="IPR036986">
    <property type="entry name" value="S4_RNA-bd_sf"/>
</dbReference>
<dbReference type="Pfam" id="PF01479">
    <property type="entry name" value="S4"/>
    <property type="match status" value="1"/>
</dbReference>
<dbReference type="HAMAP" id="MF_00485">
    <property type="entry name" value="Ribosomal_eS4"/>
    <property type="match status" value="1"/>
</dbReference>
<dbReference type="InterPro" id="IPR014722">
    <property type="entry name" value="Rib_uL2_dom2"/>
</dbReference>
<evidence type="ECO:0000256" key="5">
    <source>
        <dbReference type="ARBA" id="ARBA00023274"/>
    </source>
</evidence>
<dbReference type="AlphaFoldDB" id="A0A833A4V5"/>
<evidence type="ECO:0000256" key="6">
    <source>
        <dbReference type="ARBA" id="ARBA00035272"/>
    </source>
</evidence>
<dbReference type="InterPro" id="IPR013843">
    <property type="entry name" value="Ribosomal_eS4_N"/>
</dbReference>
<dbReference type="GO" id="GO:0006412">
    <property type="term" value="P:translation"/>
    <property type="evidence" value="ECO:0007669"/>
    <property type="project" value="UniProtKB-UniRule"/>
</dbReference>
<accession>A0A833A4V5</accession>
<dbReference type="EMBL" id="DQVM01000113">
    <property type="protein sequence ID" value="HIQ30093.1"/>
    <property type="molecule type" value="Genomic_DNA"/>
</dbReference>
<name>A0A833A4V5_CALS0</name>
<keyword evidence="3 7" id="KW-0694">RNA-binding</keyword>
<gene>
    <name evidence="7" type="primary">rps4e</name>
    <name evidence="9" type="ORF">EYH45_05970</name>
</gene>
<dbReference type="PIRSF" id="PIRSF002116">
    <property type="entry name" value="Ribosomal_S4"/>
    <property type="match status" value="1"/>
</dbReference>
<dbReference type="PANTHER" id="PTHR11581:SF0">
    <property type="entry name" value="SMALL RIBOSOMAL SUBUNIT PROTEIN ES4"/>
    <property type="match status" value="1"/>
</dbReference>
<dbReference type="InterPro" id="IPR038237">
    <property type="entry name" value="Ribosomal_eS4_central_sf"/>
</dbReference>